<keyword evidence="3" id="KW-0813">Transport</keyword>
<proteinExistence type="inferred from homology"/>
<evidence type="ECO:0000256" key="4">
    <source>
        <dbReference type="ARBA" id="ARBA00022475"/>
    </source>
</evidence>
<dbReference type="PANTHER" id="PTHR30469:SF12">
    <property type="entry name" value="MULTIDRUG RESISTANCE PROTEIN MDTA"/>
    <property type="match status" value="1"/>
</dbReference>
<dbReference type="InterPro" id="IPR006143">
    <property type="entry name" value="RND_pump_MFP"/>
</dbReference>
<comment type="subcellular location">
    <subcellularLocation>
        <location evidence="1">Cell membrane</location>
    </subcellularLocation>
</comment>
<dbReference type="Pfam" id="PF25876">
    <property type="entry name" value="HH_MFP_RND"/>
    <property type="match status" value="1"/>
</dbReference>
<protein>
    <submittedName>
        <fullName evidence="11">Efflux RND transporter periplasmic adaptor subunit</fullName>
    </submittedName>
</protein>
<dbReference type="Gene3D" id="1.10.287.470">
    <property type="entry name" value="Helix hairpin bin"/>
    <property type="match status" value="1"/>
</dbReference>
<dbReference type="NCBIfam" id="TIGR01730">
    <property type="entry name" value="RND_mfp"/>
    <property type="match status" value="1"/>
</dbReference>
<dbReference type="EMBL" id="JAYLVJ010000007">
    <property type="protein sequence ID" value="MEO1753777.1"/>
    <property type="molecule type" value="Genomic_DNA"/>
</dbReference>
<sequence>MPTHLRVKFNRPIRRVLIAAGVVAVGVVVWQAFAAFHKPPHPVAQATPVTIGTVTRADVPLQFDALGTVTPRATVTVKTQVNGTLEAILVKEGQRVKAGQPIARIDSRALRAQLLEAQGTLEHDEALLANARADLTRYESLIDGGSISHQTLDTQRATLRQYQGTVKADQGSVANLRVQVGYCEIVAPMDGTIGLLSTDAGNYVTTSDTTGIATITSDSPTTVVYALPEDKMGDVVDAFHDKGALPVEVFARDKRTVLDHATLAAIDNQADTTTGTVKLKASAPNRDGRLFPNRFVNVRMTVGTLRDALTVPTVAIQHGASGDFVLTLAAADAKRGEGKVALRRVTAGVAYNDTTVIEQGGLKAGDTIVLDGADKLDDGSAVKIVRP</sequence>
<reference evidence="11 12" key="1">
    <citation type="submission" date="2024-01" db="EMBL/GenBank/DDBJ databases">
        <title>The diversity of rhizobia nodulating Mimosa spp. in eleven states of Brazil covering several biomes is determined by host plant, location, and edaphic factors.</title>
        <authorList>
            <person name="Rouws L."/>
            <person name="Barauna A."/>
            <person name="Beukes C."/>
            <person name="De Faria S.M."/>
            <person name="Gross E."/>
            <person name="Dos Reis Junior F.B."/>
            <person name="Simon M."/>
            <person name="Maluk M."/>
            <person name="Odee D.W."/>
            <person name="Kenicer G."/>
            <person name="Young J.P.W."/>
            <person name="Reis V.M."/>
            <person name="Zilli J."/>
            <person name="James E.K."/>
        </authorList>
    </citation>
    <scope>NUCLEOTIDE SEQUENCE [LARGE SCALE GENOMIC DNA]</scope>
    <source>
        <strain evidence="11 12">JHI1651</strain>
    </source>
</reference>
<evidence type="ECO:0000256" key="2">
    <source>
        <dbReference type="ARBA" id="ARBA00009477"/>
    </source>
</evidence>
<dbReference type="Pfam" id="PF25917">
    <property type="entry name" value="BSH_RND"/>
    <property type="match status" value="1"/>
</dbReference>
<dbReference type="Pfam" id="PF25967">
    <property type="entry name" value="RND-MFP_C"/>
    <property type="match status" value="1"/>
</dbReference>
<feature type="domain" description="Multidrug resistance protein MdtA-like C-terminal permuted SH3" evidence="10">
    <location>
        <begin position="307"/>
        <end position="375"/>
    </location>
</feature>
<evidence type="ECO:0000259" key="7">
    <source>
        <dbReference type="Pfam" id="PF25876"/>
    </source>
</evidence>
<evidence type="ECO:0000256" key="1">
    <source>
        <dbReference type="ARBA" id="ARBA00004236"/>
    </source>
</evidence>
<evidence type="ECO:0000259" key="10">
    <source>
        <dbReference type="Pfam" id="PF25967"/>
    </source>
</evidence>
<evidence type="ECO:0000256" key="3">
    <source>
        <dbReference type="ARBA" id="ARBA00022448"/>
    </source>
</evidence>
<feature type="domain" description="Multidrug resistance protein MdtA-like alpha-helical hairpin" evidence="7">
    <location>
        <begin position="114"/>
        <end position="182"/>
    </location>
</feature>
<evidence type="ECO:0000313" key="12">
    <source>
        <dbReference type="Proteomes" id="UP001462961"/>
    </source>
</evidence>
<dbReference type="Pfam" id="PF25944">
    <property type="entry name" value="Beta-barrel_RND"/>
    <property type="match status" value="1"/>
</dbReference>
<keyword evidence="5" id="KW-0997">Cell inner membrane</keyword>
<dbReference type="Gene3D" id="2.40.420.20">
    <property type="match status" value="1"/>
</dbReference>
<name>A0ABV0DRP0_9BURK</name>
<evidence type="ECO:0000313" key="11">
    <source>
        <dbReference type="EMBL" id="MEO1753777.1"/>
    </source>
</evidence>
<dbReference type="CDD" id="cd06849">
    <property type="entry name" value="lipoyl_domain"/>
    <property type="match status" value="1"/>
</dbReference>
<dbReference type="InterPro" id="IPR058627">
    <property type="entry name" value="MdtA-like_C"/>
</dbReference>
<evidence type="ECO:0000256" key="6">
    <source>
        <dbReference type="ARBA" id="ARBA00023136"/>
    </source>
</evidence>
<feature type="domain" description="Multidrug resistance protein MdtA-like beta-barrel" evidence="9">
    <location>
        <begin position="221"/>
        <end position="304"/>
    </location>
</feature>
<evidence type="ECO:0000259" key="8">
    <source>
        <dbReference type="Pfam" id="PF25917"/>
    </source>
</evidence>
<gene>
    <name evidence="11" type="ORF">VOI32_07565</name>
</gene>
<dbReference type="Gene3D" id="2.40.50.100">
    <property type="match status" value="1"/>
</dbReference>
<dbReference type="InterPro" id="IPR058626">
    <property type="entry name" value="MdtA-like_b-barrel"/>
</dbReference>
<evidence type="ECO:0000259" key="9">
    <source>
        <dbReference type="Pfam" id="PF25944"/>
    </source>
</evidence>
<dbReference type="SUPFAM" id="SSF111369">
    <property type="entry name" value="HlyD-like secretion proteins"/>
    <property type="match status" value="1"/>
</dbReference>
<keyword evidence="6" id="KW-0472">Membrane</keyword>
<accession>A0ABV0DRP0</accession>
<dbReference type="InterPro" id="IPR058624">
    <property type="entry name" value="MdtA-like_HH"/>
</dbReference>
<keyword evidence="12" id="KW-1185">Reference proteome</keyword>
<dbReference type="Proteomes" id="UP001462961">
    <property type="component" value="Unassembled WGS sequence"/>
</dbReference>
<organism evidence="11 12">
    <name type="scientific">Paraburkholderia caribensis</name>
    <dbReference type="NCBI Taxonomy" id="75105"/>
    <lineage>
        <taxon>Bacteria</taxon>
        <taxon>Pseudomonadati</taxon>
        <taxon>Pseudomonadota</taxon>
        <taxon>Betaproteobacteria</taxon>
        <taxon>Burkholderiales</taxon>
        <taxon>Burkholderiaceae</taxon>
        <taxon>Paraburkholderia</taxon>
    </lineage>
</organism>
<dbReference type="PANTHER" id="PTHR30469">
    <property type="entry name" value="MULTIDRUG RESISTANCE PROTEIN MDTA"/>
    <property type="match status" value="1"/>
</dbReference>
<evidence type="ECO:0000256" key="5">
    <source>
        <dbReference type="ARBA" id="ARBA00022519"/>
    </source>
</evidence>
<dbReference type="InterPro" id="IPR058625">
    <property type="entry name" value="MdtA-like_BSH"/>
</dbReference>
<comment type="similarity">
    <text evidence="2">Belongs to the membrane fusion protein (MFP) (TC 8.A.1) family.</text>
</comment>
<dbReference type="Gene3D" id="2.40.30.170">
    <property type="match status" value="1"/>
</dbReference>
<dbReference type="RefSeq" id="WP_233445251.1">
    <property type="nucleotide sequence ID" value="NZ_JAKUCO010000004.1"/>
</dbReference>
<comment type="caution">
    <text evidence="11">The sequence shown here is derived from an EMBL/GenBank/DDBJ whole genome shotgun (WGS) entry which is preliminary data.</text>
</comment>
<feature type="domain" description="Multidrug resistance protein MdtA-like barrel-sandwich hybrid" evidence="8">
    <location>
        <begin position="74"/>
        <end position="216"/>
    </location>
</feature>
<keyword evidence="4" id="KW-1003">Cell membrane</keyword>